<name>A0A2P8F7N7_9RHOB</name>
<dbReference type="RefSeq" id="WP_243403722.1">
    <property type="nucleotide sequence ID" value="NZ_PYGJ01000015.1"/>
</dbReference>
<dbReference type="InterPro" id="IPR025356">
    <property type="entry name" value="DUF4260"/>
</dbReference>
<dbReference type="Pfam" id="PF14079">
    <property type="entry name" value="DUF4260"/>
    <property type="match status" value="1"/>
</dbReference>
<gene>
    <name evidence="2" type="ORF">CLV88_11593</name>
</gene>
<accession>A0A2P8F7N7</accession>
<protein>
    <submittedName>
        <fullName evidence="2">Uncharacterized protein DUF4260</fullName>
    </submittedName>
</protein>
<keyword evidence="1" id="KW-0812">Transmembrane</keyword>
<evidence type="ECO:0000256" key="1">
    <source>
        <dbReference type="SAM" id="Phobius"/>
    </source>
</evidence>
<feature type="transmembrane region" description="Helical" evidence="1">
    <location>
        <begin position="94"/>
        <end position="115"/>
    </location>
</feature>
<dbReference type="AlphaFoldDB" id="A0A2P8F7N7"/>
<sequence>MQTETTDPKRPTMYQLIPLLRLEGFAIGLAAIFAYASLEQSWTLFAILFLSPDLAMLGYAFGARVGAIAYNAMHGYIAPAAVGTIGWVAGWSEAIALVTIWVAHIGLDRAIGYGLKHRSGFKTTHLSRQVQQ</sequence>
<keyword evidence="1" id="KW-1133">Transmembrane helix</keyword>
<feature type="transmembrane region" description="Helical" evidence="1">
    <location>
        <begin position="42"/>
        <end position="61"/>
    </location>
</feature>
<comment type="caution">
    <text evidence="2">The sequence shown here is derived from an EMBL/GenBank/DDBJ whole genome shotgun (WGS) entry which is preliminary data.</text>
</comment>
<keyword evidence="3" id="KW-1185">Reference proteome</keyword>
<dbReference type="EMBL" id="PYGJ01000015">
    <property type="protein sequence ID" value="PSL17746.1"/>
    <property type="molecule type" value="Genomic_DNA"/>
</dbReference>
<organism evidence="2 3">
    <name type="scientific">Shimia abyssi</name>
    <dbReference type="NCBI Taxonomy" id="1662395"/>
    <lineage>
        <taxon>Bacteria</taxon>
        <taxon>Pseudomonadati</taxon>
        <taxon>Pseudomonadota</taxon>
        <taxon>Alphaproteobacteria</taxon>
        <taxon>Rhodobacterales</taxon>
        <taxon>Roseobacteraceae</taxon>
    </lineage>
</organism>
<dbReference type="Proteomes" id="UP000240418">
    <property type="component" value="Unassembled WGS sequence"/>
</dbReference>
<feature type="transmembrane region" description="Helical" evidence="1">
    <location>
        <begin position="12"/>
        <end position="36"/>
    </location>
</feature>
<evidence type="ECO:0000313" key="3">
    <source>
        <dbReference type="Proteomes" id="UP000240418"/>
    </source>
</evidence>
<evidence type="ECO:0000313" key="2">
    <source>
        <dbReference type="EMBL" id="PSL17746.1"/>
    </source>
</evidence>
<keyword evidence="1" id="KW-0472">Membrane</keyword>
<proteinExistence type="predicted"/>
<reference evidence="2 3" key="1">
    <citation type="submission" date="2018-03" db="EMBL/GenBank/DDBJ databases">
        <title>Genomic Encyclopedia of Archaeal and Bacterial Type Strains, Phase II (KMG-II): from individual species to whole genera.</title>
        <authorList>
            <person name="Goeker M."/>
        </authorList>
    </citation>
    <scope>NUCLEOTIDE SEQUENCE [LARGE SCALE GENOMIC DNA]</scope>
    <source>
        <strain evidence="2 3">DSM 100673</strain>
    </source>
</reference>